<evidence type="ECO:0000256" key="4">
    <source>
        <dbReference type="RuleBase" id="RU003718"/>
    </source>
</evidence>
<reference evidence="7" key="1">
    <citation type="journal article" date="2005" name="Plant Sci.">
        <title>cDNA cloning and characterization of UDP-glucose: Anthocyanidin 3-O-glucosyltransferase in Iris hollandica.</title>
        <authorList>
            <person name="Yoshihara N."/>
            <person name="Imayama T."/>
            <person name="Fukuchi-Mizutani M."/>
            <person name="Okuhara H."/>
            <person name="Tanaka Y."/>
            <person name="Ino I."/>
            <person name="Yabuya T."/>
        </authorList>
    </citation>
    <scope>NUCLEOTIDE SEQUENCE</scope>
    <source>
        <tissue evidence="7">Perianth</tissue>
    </source>
</reference>
<dbReference type="Pfam" id="PF00201">
    <property type="entry name" value="UDPGT"/>
    <property type="match status" value="1"/>
</dbReference>
<feature type="signal peptide" evidence="6">
    <location>
        <begin position="1"/>
        <end position="20"/>
    </location>
</feature>
<evidence type="ECO:0000256" key="1">
    <source>
        <dbReference type="ARBA" id="ARBA00009995"/>
    </source>
</evidence>
<keyword evidence="2 4" id="KW-0328">Glycosyltransferase</keyword>
<keyword evidence="3 4" id="KW-0808">Transferase</keyword>
<organism evidence="7">
    <name type="scientific">Iris hollandica</name>
    <name type="common">Dutch iris</name>
    <name type="synonym">Iris tingitana x Iris xiphium</name>
    <dbReference type="NCBI Taxonomy" id="35876"/>
    <lineage>
        <taxon>Eukaryota</taxon>
        <taxon>Viridiplantae</taxon>
        <taxon>Streptophyta</taxon>
        <taxon>Embryophyta</taxon>
        <taxon>Tracheophyta</taxon>
        <taxon>Spermatophyta</taxon>
        <taxon>Magnoliopsida</taxon>
        <taxon>Liliopsida</taxon>
        <taxon>Asparagales</taxon>
        <taxon>Iridaceae</taxon>
        <taxon>Iridoideae</taxon>
        <taxon>Irideae</taxon>
        <taxon>Iris</taxon>
    </lineage>
</organism>
<accession>Q5KTF3</accession>
<evidence type="ECO:0000256" key="3">
    <source>
        <dbReference type="ARBA" id="ARBA00022679"/>
    </source>
</evidence>
<dbReference type="Gene3D" id="3.40.50.2000">
    <property type="entry name" value="Glycogen Phosphorylase B"/>
    <property type="match status" value="2"/>
</dbReference>
<dbReference type="EC" id="2.4.1.-" evidence="5"/>
<dbReference type="CDD" id="cd03784">
    <property type="entry name" value="GT1_Gtf-like"/>
    <property type="match status" value="1"/>
</dbReference>
<dbReference type="PANTHER" id="PTHR11926">
    <property type="entry name" value="GLUCOSYL/GLUCURONOSYL TRANSFERASES"/>
    <property type="match status" value="1"/>
</dbReference>
<evidence type="ECO:0000313" key="7">
    <source>
        <dbReference type="EMBL" id="BAD83701.1"/>
    </source>
</evidence>
<dbReference type="PROSITE" id="PS00375">
    <property type="entry name" value="UDPGT"/>
    <property type="match status" value="1"/>
</dbReference>
<evidence type="ECO:0000256" key="2">
    <source>
        <dbReference type="ARBA" id="ARBA00022676"/>
    </source>
</evidence>
<protein>
    <recommendedName>
        <fullName evidence="5">Glycosyltransferase</fullName>
        <ecNumber evidence="5">2.4.1.-</ecNumber>
    </recommendedName>
</protein>
<evidence type="ECO:0000256" key="5">
    <source>
        <dbReference type="RuleBase" id="RU362057"/>
    </source>
</evidence>
<gene>
    <name evidence="7" type="primary">Ih3GT</name>
</gene>
<dbReference type="GO" id="GO:0080043">
    <property type="term" value="F:quercetin 3-O-glucosyltransferase activity"/>
    <property type="evidence" value="ECO:0007669"/>
    <property type="project" value="TreeGrafter"/>
</dbReference>
<dbReference type="InterPro" id="IPR035595">
    <property type="entry name" value="UDP_glycos_trans_CS"/>
</dbReference>
<dbReference type="AlphaFoldDB" id="Q5KTF3"/>
<dbReference type="SUPFAM" id="SSF53756">
    <property type="entry name" value="UDP-Glycosyltransferase/glycogen phosphorylase"/>
    <property type="match status" value="1"/>
</dbReference>
<keyword evidence="6" id="KW-0732">Signal</keyword>
<dbReference type="InterPro" id="IPR002213">
    <property type="entry name" value="UDP_glucos_trans"/>
</dbReference>
<dbReference type="BRENDA" id="2.4.1.115">
    <property type="organism ID" value="2777"/>
</dbReference>
<dbReference type="CAZy" id="GT1">
    <property type="family name" value="Glycosyltransferase Family 1"/>
</dbReference>
<sequence length="460" mass="49558">MGSVEHPHIALLAFPFGTHAAPLLSLAHSLAASAPPGTFFSFVSSRRSVSSLSLSVSPSDNIRFYEVSDGSPVLAPAAASGMLEDPEEEVRLFMKETPGNYRRALEAAVEGCAGTRVTCIIADAFLWFVGEIAAENGVGWVPLWTGGPCSFQAHLYTDLLRDRIGVGEKADLDADLQFIPGLASLRVRDLPEDIVTGHLDGAFATMLYRMATELPRSTSTIILNSFEGLHPEIDADLATKFRKPLPIGPLNLLFPSPAVPEPVSSSRCLAWLDKFEPDTVVYVSFGTVVDLPPSELAELALGLESSGSPFLWSIKDPAKAKLPAGFLDRTRDRGLLVPWIPQVAVLNHNAVAAFLSHCGWNSVLESMTCGVPMVCRPFLGDQMLNSKVVSQVWKVGVRLHNGPMTSTNVAEAIKTVVAGDEGKNMRDRAAKMREKATGSVRPDGSSVRNLNTLLEIVFAR</sequence>
<dbReference type="FunFam" id="3.40.50.2000:FF:000060">
    <property type="entry name" value="Glycosyltransferase"/>
    <property type="match status" value="1"/>
</dbReference>
<dbReference type="EMBL" id="AB161175">
    <property type="protein sequence ID" value="BAD83701.1"/>
    <property type="molecule type" value="mRNA"/>
</dbReference>
<evidence type="ECO:0000256" key="6">
    <source>
        <dbReference type="SAM" id="SignalP"/>
    </source>
</evidence>
<proteinExistence type="evidence at transcript level"/>
<dbReference type="PANTHER" id="PTHR11926:SF1494">
    <property type="entry name" value="FLAVONOL 3-O-GLUCOSYLTRANSFERASE UGT76E12-RELATED"/>
    <property type="match status" value="1"/>
</dbReference>
<dbReference type="GO" id="GO:0080044">
    <property type="term" value="F:quercetin 7-O-glucosyltransferase activity"/>
    <property type="evidence" value="ECO:0007669"/>
    <property type="project" value="TreeGrafter"/>
</dbReference>
<comment type="similarity">
    <text evidence="1 4">Belongs to the UDP-glycosyltransferase family.</text>
</comment>
<name>Q5KTF3_IRIHO</name>
<feature type="chain" id="PRO_5004257992" description="Glycosyltransferase" evidence="6">
    <location>
        <begin position="21"/>
        <end position="460"/>
    </location>
</feature>